<organism evidence="10">
    <name type="scientific">marine sediment metagenome</name>
    <dbReference type="NCBI Taxonomy" id="412755"/>
    <lineage>
        <taxon>unclassified sequences</taxon>
        <taxon>metagenomes</taxon>
        <taxon>ecological metagenomes</taxon>
    </lineage>
</organism>
<dbReference type="InterPro" id="IPR036554">
    <property type="entry name" value="GHMP_kinase_C_sf"/>
</dbReference>
<feature type="non-terminal residue" evidence="10">
    <location>
        <position position="1"/>
    </location>
</feature>
<dbReference type="InterPro" id="IPR014721">
    <property type="entry name" value="Ribsml_uS5_D2-typ_fold_subgr"/>
</dbReference>
<dbReference type="NCBIfam" id="TIGR00154">
    <property type="entry name" value="ispE"/>
    <property type="match status" value="1"/>
</dbReference>
<reference evidence="10" key="1">
    <citation type="journal article" date="2014" name="Front. Microbiol.">
        <title>High frequency of phylogenetically diverse reductive dehalogenase-homologous genes in deep subseafloor sedimentary metagenomes.</title>
        <authorList>
            <person name="Kawai M."/>
            <person name="Futagami T."/>
            <person name="Toyoda A."/>
            <person name="Takaki Y."/>
            <person name="Nishi S."/>
            <person name="Hori S."/>
            <person name="Arai W."/>
            <person name="Tsubouchi T."/>
            <person name="Morono Y."/>
            <person name="Uchiyama I."/>
            <person name="Ito T."/>
            <person name="Fujiyama A."/>
            <person name="Inagaki F."/>
            <person name="Takami H."/>
        </authorList>
    </citation>
    <scope>NUCLEOTIDE SEQUENCE</scope>
    <source>
        <strain evidence="10">Expedition CK06-06</strain>
    </source>
</reference>
<keyword evidence="6" id="KW-0067">ATP-binding</keyword>
<dbReference type="SUPFAM" id="SSF55060">
    <property type="entry name" value="GHMP Kinase, C-terminal domain"/>
    <property type="match status" value="1"/>
</dbReference>
<dbReference type="EMBL" id="BART01019110">
    <property type="protein sequence ID" value="GAG82043.1"/>
    <property type="molecule type" value="Genomic_DNA"/>
</dbReference>
<keyword evidence="3" id="KW-0808">Transferase</keyword>
<protein>
    <recommendedName>
        <fullName evidence="2">4-(cytidine 5'-diphospho)-2-C-methyl-D-erythritol kinase</fullName>
        <ecNumber evidence="2">2.7.1.148</ecNumber>
    </recommendedName>
    <alternativeName>
        <fullName evidence="7">4-(cytidine-5'-diphospho)-2-C-methyl-D-erythritol kinase</fullName>
    </alternativeName>
</protein>
<evidence type="ECO:0000259" key="8">
    <source>
        <dbReference type="Pfam" id="PF00288"/>
    </source>
</evidence>
<dbReference type="EC" id="2.7.1.148" evidence="2"/>
<evidence type="ECO:0000256" key="1">
    <source>
        <dbReference type="ARBA" id="ARBA00009684"/>
    </source>
</evidence>
<dbReference type="PANTHER" id="PTHR43527:SF2">
    <property type="entry name" value="4-DIPHOSPHOCYTIDYL-2-C-METHYL-D-ERYTHRITOL KINASE, CHLOROPLASTIC"/>
    <property type="match status" value="1"/>
</dbReference>
<dbReference type="GO" id="GO:0005524">
    <property type="term" value="F:ATP binding"/>
    <property type="evidence" value="ECO:0007669"/>
    <property type="project" value="UniProtKB-KW"/>
</dbReference>
<evidence type="ECO:0000313" key="10">
    <source>
        <dbReference type="EMBL" id="GAG82043.1"/>
    </source>
</evidence>
<dbReference type="PANTHER" id="PTHR43527">
    <property type="entry name" value="4-DIPHOSPHOCYTIDYL-2-C-METHYL-D-ERYTHRITOL KINASE, CHLOROPLASTIC"/>
    <property type="match status" value="1"/>
</dbReference>
<sequence>VLAPAKLNLTLEVLAKRRDGFHEIRSVIQTINLCDTLCFQLSQNIEFKSDMPDWIPEEGLVSKAASLLRKATGCTKGATMEINKRIPLVSGLGGDSSDATATLRGLNQFWGLGLSLKELLELAAQLSSDVAFFLYGGTALVEGRGELVTPLPPLPRMWVVLMMPPVPRLQGKTKQLYESLKATHYTDGQITDRLVTSLTRDGELMASSLFNVFDGVALDNFAGLGKYREQFLEAGASSVHLAGSGPALFTLAKDRLQAEKIYENLQKQGLESYLTDTLPAIEQVK</sequence>
<feature type="domain" description="GHMP kinase C-terminal" evidence="9">
    <location>
        <begin position="202"/>
        <end position="269"/>
    </location>
</feature>
<dbReference type="GO" id="GO:0050515">
    <property type="term" value="F:4-(cytidine 5'-diphospho)-2-C-methyl-D-erythritol kinase activity"/>
    <property type="evidence" value="ECO:0007669"/>
    <property type="project" value="UniProtKB-EC"/>
</dbReference>
<dbReference type="GO" id="GO:0016114">
    <property type="term" value="P:terpenoid biosynthetic process"/>
    <property type="evidence" value="ECO:0007669"/>
    <property type="project" value="InterPro"/>
</dbReference>
<feature type="domain" description="GHMP kinase N-terminal" evidence="8">
    <location>
        <begin position="60"/>
        <end position="137"/>
    </location>
</feature>
<dbReference type="PIRSF" id="PIRSF010376">
    <property type="entry name" value="IspE"/>
    <property type="match status" value="1"/>
</dbReference>
<dbReference type="Gene3D" id="3.30.70.890">
    <property type="entry name" value="GHMP kinase, C-terminal domain"/>
    <property type="match status" value="1"/>
</dbReference>
<dbReference type="Pfam" id="PF08544">
    <property type="entry name" value="GHMP_kinases_C"/>
    <property type="match status" value="1"/>
</dbReference>
<dbReference type="InterPro" id="IPR013750">
    <property type="entry name" value="GHMP_kinase_C_dom"/>
</dbReference>
<keyword evidence="5" id="KW-0418">Kinase</keyword>
<evidence type="ECO:0000256" key="5">
    <source>
        <dbReference type="ARBA" id="ARBA00022777"/>
    </source>
</evidence>
<comment type="similarity">
    <text evidence="1">Belongs to the GHMP kinase family. IspE subfamily.</text>
</comment>
<name>X1BD62_9ZZZZ</name>
<comment type="caution">
    <text evidence="10">The sequence shown here is derived from an EMBL/GenBank/DDBJ whole genome shotgun (WGS) entry which is preliminary data.</text>
</comment>
<gene>
    <name evidence="10" type="ORF">S01H4_35866</name>
</gene>
<dbReference type="Gene3D" id="3.30.230.10">
    <property type="match status" value="1"/>
</dbReference>
<dbReference type="HAMAP" id="MF_00061">
    <property type="entry name" value="IspE"/>
    <property type="match status" value="1"/>
</dbReference>
<keyword evidence="4" id="KW-0547">Nucleotide-binding</keyword>
<evidence type="ECO:0000259" key="9">
    <source>
        <dbReference type="Pfam" id="PF08544"/>
    </source>
</evidence>
<evidence type="ECO:0000256" key="3">
    <source>
        <dbReference type="ARBA" id="ARBA00022679"/>
    </source>
</evidence>
<dbReference type="InterPro" id="IPR020568">
    <property type="entry name" value="Ribosomal_Su5_D2-typ_SF"/>
</dbReference>
<accession>X1BD62</accession>
<dbReference type="InterPro" id="IPR004424">
    <property type="entry name" value="IspE"/>
</dbReference>
<dbReference type="Pfam" id="PF00288">
    <property type="entry name" value="GHMP_kinases_N"/>
    <property type="match status" value="1"/>
</dbReference>
<dbReference type="InterPro" id="IPR006204">
    <property type="entry name" value="GHMP_kinase_N_dom"/>
</dbReference>
<dbReference type="SUPFAM" id="SSF54211">
    <property type="entry name" value="Ribosomal protein S5 domain 2-like"/>
    <property type="match status" value="1"/>
</dbReference>
<evidence type="ECO:0000256" key="4">
    <source>
        <dbReference type="ARBA" id="ARBA00022741"/>
    </source>
</evidence>
<evidence type="ECO:0000256" key="7">
    <source>
        <dbReference type="ARBA" id="ARBA00032554"/>
    </source>
</evidence>
<proteinExistence type="inferred from homology"/>
<evidence type="ECO:0000256" key="2">
    <source>
        <dbReference type="ARBA" id="ARBA00012052"/>
    </source>
</evidence>
<dbReference type="AlphaFoldDB" id="X1BD62"/>
<evidence type="ECO:0000256" key="6">
    <source>
        <dbReference type="ARBA" id="ARBA00022840"/>
    </source>
</evidence>